<dbReference type="InterPro" id="IPR004843">
    <property type="entry name" value="Calcineurin-like_PHP"/>
</dbReference>
<dbReference type="PANTHER" id="PTHR30032:SF8">
    <property type="entry name" value="GERMINATION-SPECIFIC N-ACETYLMURAMOYL-L-ALANINE AMIDASE"/>
    <property type="match status" value="1"/>
</dbReference>
<dbReference type="InterPro" id="IPR007253">
    <property type="entry name" value="Cell_wall-bd_2"/>
</dbReference>
<reference evidence="6" key="1">
    <citation type="submission" date="2017-04" db="EMBL/GenBank/DDBJ databases">
        <title>Finegoldia magna isolated from orthopedic joint implant-associated infections.</title>
        <authorList>
            <person name="Bjorklund S."/>
            <person name="Bruggemann H."/>
            <person name="Jensen A."/>
            <person name="Hellmark B."/>
            <person name="Soderquist B."/>
        </authorList>
    </citation>
    <scope>NUCLEOTIDE SEQUENCE [LARGE SCALE GENOMIC DNA]</scope>
    <source>
        <strain evidence="6">CCUG 54800</strain>
    </source>
</reference>
<dbReference type="InterPro" id="IPR029052">
    <property type="entry name" value="Metallo-depent_PP-like"/>
</dbReference>
<protein>
    <submittedName>
        <fullName evidence="5">N-acetylmuramoyl-L-alanine amidase</fullName>
    </submittedName>
</protein>
<dbReference type="InterPro" id="IPR051922">
    <property type="entry name" value="Bact_Sporulation_Assoc"/>
</dbReference>
<dbReference type="Gene3D" id="3.60.21.10">
    <property type="match status" value="1"/>
</dbReference>
<feature type="chain" id="PRO_5043152616" evidence="2">
    <location>
        <begin position="22"/>
        <end position="779"/>
    </location>
</feature>
<feature type="signal peptide" evidence="2">
    <location>
        <begin position="1"/>
        <end position="21"/>
    </location>
</feature>
<dbReference type="Pfam" id="PF04122">
    <property type="entry name" value="CW_binding_2"/>
    <property type="match status" value="3"/>
</dbReference>
<dbReference type="Gene3D" id="3.40.50.12090">
    <property type="match status" value="3"/>
</dbReference>
<evidence type="ECO:0000259" key="3">
    <source>
        <dbReference type="Pfam" id="PF00149"/>
    </source>
</evidence>
<evidence type="ECO:0000256" key="1">
    <source>
        <dbReference type="ARBA" id="ARBA00022729"/>
    </source>
</evidence>
<dbReference type="InterPro" id="IPR003961">
    <property type="entry name" value="FN3_dom"/>
</dbReference>
<dbReference type="InterPro" id="IPR008963">
    <property type="entry name" value="Purple_acid_Pase-like_N"/>
</dbReference>
<dbReference type="EMBL" id="NDYC01000031">
    <property type="protein sequence ID" value="OXZ26900.1"/>
    <property type="molecule type" value="Genomic_DNA"/>
</dbReference>
<evidence type="ECO:0000313" key="6">
    <source>
        <dbReference type="Proteomes" id="UP000215413"/>
    </source>
</evidence>
<proteinExistence type="predicted"/>
<feature type="domain" description="Calcineurin-like phosphoesterase" evidence="3">
    <location>
        <begin position="177"/>
        <end position="370"/>
    </location>
</feature>
<dbReference type="CDD" id="cd00838">
    <property type="entry name" value="MPP_superfamily"/>
    <property type="match status" value="1"/>
</dbReference>
<evidence type="ECO:0000313" key="5">
    <source>
        <dbReference type="EMBL" id="OXZ26900.1"/>
    </source>
</evidence>
<dbReference type="GO" id="GO:0003993">
    <property type="term" value="F:acid phosphatase activity"/>
    <property type="evidence" value="ECO:0007669"/>
    <property type="project" value="InterPro"/>
</dbReference>
<dbReference type="AlphaFoldDB" id="A0A233V3A8"/>
<dbReference type="RefSeq" id="WP_094206099.1">
    <property type="nucleotide sequence ID" value="NZ_JAWGQT010000065.1"/>
</dbReference>
<feature type="domain" description="Purple acid phosphatase N-terminal" evidence="4">
    <location>
        <begin position="53"/>
        <end position="170"/>
    </location>
</feature>
<name>A0A233V3A8_FINMA</name>
<dbReference type="CDD" id="cd00063">
    <property type="entry name" value="FN3"/>
    <property type="match status" value="1"/>
</dbReference>
<dbReference type="Pfam" id="PF00149">
    <property type="entry name" value="Metallophos"/>
    <property type="match status" value="1"/>
</dbReference>
<sequence length="779" mass="86368">MNKTAKALLALGMVFSIATTATYTTTFAETNGKNDISTTATQTQEESQIRFPILTIGKDQSERNFTWYSKSKEQGYLEIVEANDQKDFSNATKIKAVTSDKNTTFDINDKSNAKVKIEKDKKDQALKDLYELKDMSNSQVNIKNLKPNTKYMYRVYNGNGKKSEIFEFTTQPKGGFTFVLAGDPQIGAGKFYADRDKWEKALGTIKKQVPQMSFLYSLGDQVNEYTSKSELEYSGYIERENAKGITFATLIGNHDSQANSFSQHFALPNLQAEGKTEAGSNYYFVYNNTLFIQLNSNNMNTAEHKATIEKAIEMTKNQNIKWKVVGFHHAIYSAATHANDDDIIKRRAEYPALMKQYGIDLIVAGHDHVYTRSRMMDGGLAIESERNFTDKSKEEGKVPSKYVNPKGQLYLTANSASGSKHYDLVEFKDYMAVRDQHYKPNFTKVKVTDKSIVATTYETDSLKVVDQVEIEKSTADTTNENVQRISGVDREQTAIEVSKKMFKDGTNKVVLANKNNYSDVLTAAPFAKANNASLLYISSNSISKEVMSEIARLKAKEITIIGGEKSVNEGLKKELEKRNFKVERLSGADRYKTSAQIAAKLIDGKTTTLEIASGENYADALSLNNAAEKDKAPILLVRVNAIDKSVEDVIKSSKASLINIAGGEKSVSENTKANIKKISNATVNRMGGADRYETSILLAKYSGAKEVVVVASGENFADALVAAPFSAKQNGAILLTNKEKLGQKAEQFIKDTKFNKSYVIGGEKSVSEDVINQLTSIIK</sequence>
<dbReference type="SUPFAM" id="SSF49363">
    <property type="entry name" value="Purple acid phosphatase, N-terminal domain"/>
    <property type="match status" value="1"/>
</dbReference>
<dbReference type="PANTHER" id="PTHR30032">
    <property type="entry name" value="N-ACETYLMURAMOYL-L-ALANINE AMIDASE-RELATED"/>
    <property type="match status" value="1"/>
</dbReference>
<evidence type="ECO:0000259" key="4">
    <source>
        <dbReference type="Pfam" id="PF16656"/>
    </source>
</evidence>
<accession>A0A233V3A8</accession>
<gene>
    <name evidence="5" type="ORF">B9N49_06990</name>
</gene>
<dbReference type="Gene3D" id="2.60.40.380">
    <property type="entry name" value="Purple acid phosphatase-like, N-terminal"/>
    <property type="match status" value="1"/>
</dbReference>
<evidence type="ECO:0000256" key="2">
    <source>
        <dbReference type="SAM" id="SignalP"/>
    </source>
</evidence>
<dbReference type="Pfam" id="PF16656">
    <property type="entry name" value="Pur_ac_phosph_N"/>
    <property type="match status" value="1"/>
</dbReference>
<keyword evidence="1 2" id="KW-0732">Signal</keyword>
<dbReference type="InterPro" id="IPR015914">
    <property type="entry name" value="PAPs_N"/>
</dbReference>
<dbReference type="Proteomes" id="UP000215413">
    <property type="component" value="Unassembled WGS sequence"/>
</dbReference>
<organism evidence="5 6">
    <name type="scientific">Finegoldia magna</name>
    <name type="common">Peptostreptococcus magnus</name>
    <dbReference type="NCBI Taxonomy" id="1260"/>
    <lineage>
        <taxon>Bacteria</taxon>
        <taxon>Bacillati</taxon>
        <taxon>Bacillota</taxon>
        <taxon>Tissierellia</taxon>
        <taxon>Tissierellales</taxon>
        <taxon>Peptoniphilaceae</taxon>
        <taxon>Finegoldia</taxon>
    </lineage>
</organism>
<comment type="caution">
    <text evidence="5">The sequence shown here is derived from an EMBL/GenBank/DDBJ whole genome shotgun (WGS) entry which is preliminary data.</text>
</comment>
<dbReference type="GeneID" id="60840658"/>
<dbReference type="SUPFAM" id="SSF56300">
    <property type="entry name" value="Metallo-dependent phosphatases"/>
    <property type="match status" value="1"/>
</dbReference>
<dbReference type="GO" id="GO:0046872">
    <property type="term" value="F:metal ion binding"/>
    <property type="evidence" value="ECO:0007669"/>
    <property type="project" value="InterPro"/>
</dbReference>